<dbReference type="InterPro" id="IPR029063">
    <property type="entry name" value="SAM-dependent_MTases_sf"/>
</dbReference>
<dbReference type="EMBL" id="OUUW01000001">
    <property type="protein sequence ID" value="SPP75009.1"/>
    <property type="molecule type" value="Genomic_DNA"/>
</dbReference>
<organism evidence="5 6">
    <name type="scientific">Drosophila guanche</name>
    <name type="common">Fruit fly</name>
    <dbReference type="NCBI Taxonomy" id="7266"/>
    <lineage>
        <taxon>Eukaryota</taxon>
        <taxon>Metazoa</taxon>
        <taxon>Ecdysozoa</taxon>
        <taxon>Arthropoda</taxon>
        <taxon>Hexapoda</taxon>
        <taxon>Insecta</taxon>
        <taxon>Pterygota</taxon>
        <taxon>Neoptera</taxon>
        <taxon>Endopterygota</taxon>
        <taxon>Diptera</taxon>
        <taxon>Brachycera</taxon>
        <taxon>Muscomorpha</taxon>
        <taxon>Ephydroidea</taxon>
        <taxon>Drosophilidae</taxon>
        <taxon>Drosophila</taxon>
        <taxon>Sophophora</taxon>
    </lineage>
</organism>
<evidence type="ECO:0000256" key="3">
    <source>
        <dbReference type="ARBA" id="ARBA00022691"/>
    </source>
</evidence>
<dbReference type="CDD" id="cd02440">
    <property type="entry name" value="AdoMet_MTases"/>
    <property type="match status" value="1"/>
</dbReference>
<accession>A0A3B0JN59</accession>
<protein>
    <recommendedName>
        <fullName evidence="4">S-adenosylmethionine sensor upstream of mTORC1</fullName>
    </recommendedName>
    <alternativeName>
        <fullName evidence="4">Probable methyltransferase BMT2 homolog</fullName>
        <ecNumber evidence="4">2.1.1.-</ecNumber>
    </alternativeName>
</protein>
<dbReference type="Pfam" id="PF13489">
    <property type="entry name" value="Methyltransf_23"/>
    <property type="match status" value="1"/>
</dbReference>
<name>A0A3B0JN59_DROGU</name>
<dbReference type="Gene3D" id="3.40.50.150">
    <property type="entry name" value="Vaccinia Virus protein VP39"/>
    <property type="match status" value="1"/>
</dbReference>
<evidence type="ECO:0000313" key="6">
    <source>
        <dbReference type="Proteomes" id="UP000268350"/>
    </source>
</evidence>
<dbReference type="GO" id="GO:0032259">
    <property type="term" value="P:methylation"/>
    <property type="evidence" value="ECO:0007669"/>
    <property type="project" value="UniProtKB-KW"/>
</dbReference>
<dbReference type="EC" id="2.1.1.-" evidence="4"/>
<dbReference type="SUPFAM" id="SSF53335">
    <property type="entry name" value="S-adenosyl-L-methionine-dependent methyltransferases"/>
    <property type="match status" value="1"/>
</dbReference>
<evidence type="ECO:0000256" key="2">
    <source>
        <dbReference type="ARBA" id="ARBA00022679"/>
    </source>
</evidence>
<evidence type="ECO:0000256" key="4">
    <source>
        <dbReference type="HAMAP-Rule" id="MF_03044"/>
    </source>
</evidence>
<dbReference type="OrthoDB" id="5954793at2759"/>
<sequence>MATEEHQRLANIVKNCHESLRRLTKEHGAQVAWQEHTSPENAKRLLEYANAMRELAAIWERNDSNMELQARSRIKWAIDYITKYFFTEGIYMQKRQREQRLLNSYTSDQQLGEVTCQFLEEPPDRLRVLDVGSCFNPFANSPHLEVTAIDLCPATDDVLQADFLKVDVTPGLTGPNVCEGSVKSLPASHYECVIFSLLLEYMPSAEQRLLCCRKAYDLLRPEGILVLITPDSQHVGKNAHLMKNWRYSLAKLGLLRVRFEKLPHISCMVFRKAISLELSRHWASIHREEGMCEAIKIPQDES</sequence>
<dbReference type="Proteomes" id="UP000268350">
    <property type="component" value="Unassembled WGS sequence"/>
</dbReference>
<proteinExistence type="inferred from homology"/>
<keyword evidence="3 4" id="KW-0949">S-adenosyl-L-methionine</keyword>
<keyword evidence="2 4" id="KW-0808">Transferase</keyword>
<dbReference type="OMA" id="CCQKAYE"/>
<feature type="binding site" evidence="4">
    <location>
        <position position="150"/>
    </location>
    <ligand>
        <name>S-adenosyl-L-methionine</name>
        <dbReference type="ChEBI" id="CHEBI:59789"/>
    </ligand>
</feature>
<feature type="binding site" evidence="4">
    <location>
        <position position="132"/>
    </location>
    <ligand>
        <name>S-adenosyl-L-methionine</name>
        <dbReference type="ChEBI" id="CHEBI:59789"/>
    </ligand>
</feature>
<dbReference type="STRING" id="7266.A0A3B0JN59"/>
<comment type="similarity">
    <text evidence="4">Belongs to the BMT2 family.</text>
</comment>
<comment type="function">
    <text evidence="4">S-adenosyl-L-methionine-binding protein that acts as an inhibitor of mTORC1 signaling. Acts as a sensor of S-adenosyl-L-methionine to signal methionine sufficiency to mTORC1. Probably also acts as a S-adenosyl-L-methionine-dependent methyltransferase.</text>
</comment>
<gene>
    <name evidence="5" type="ORF">DGUA_6G002728</name>
</gene>
<evidence type="ECO:0000256" key="1">
    <source>
        <dbReference type="ARBA" id="ARBA00022603"/>
    </source>
</evidence>
<reference evidence="6" key="1">
    <citation type="submission" date="2018-01" db="EMBL/GenBank/DDBJ databases">
        <authorList>
            <person name="Alioto T."/>
            <person name="Alioto T."/>
        </authorList>
    </citation>
    <scope>NUCLEOTIDE SEQUENCE [LARGE SCALE GENOMIC DNA]</scope>
</reference>
<dbReference type="AlphaFoldDB" id="A0A3B0JN59"/>
<dbReference type="FunFam" id="3.40.50.150:FF:000671">
    <property type="entry name" value="S-adenosylmethionine sensor upstream of mTORC1"/>
    <property type="match status" value="1"/>
</dbReference>
<dbReference type="InterPro" id="IPR021867">
    <property type="entry name" value="Bmt2/SAMTOR"/>
</dbReference>
<dbReference type="GO" id="GO:1904262">
    <property type="term" value="P:negative regulation of TORC1 signaling"/>
    <property type="evidence" value="ECO:0007669"/>
    <property type="project" value="TreeGrafter"/>
</dbReference>
<keyword evidence="6" id="KW-1185">Reference proteome</keyword>
<evidence type="ECO:0000313" key="5">
    <source>
        <dbReference type="EMBL" id="SPP75009.1"/>
    </source>
</evidence>
<dbReference type="GO" id="GO:0008168">
    <property type="term" value="F:methyltransferase activity"/>
    <property type="evidence" value="ECO:0007669"/>
    <property type="project" value="UniProtKB-UniRule"/>
</dbReference>
<keyword evidence="1 4" id="KW-0489">Methyltransferase</keyword>
<dbReference type="PANTHER" id="PTHR21008">
    <property type="entry name" value="S-ADENOSYLMETHIONINE SENSOR UPSTREAM OF MTORC1-RELATED"/>
    <property type="match status" value="1"/>
</dbReference>
<dbReference type="PANTHER" id="PTHR21008:SF0">
    <property type="entry name" value="S-ADENOSYLMETHIONINE SENSOR UPSTREAM OF MTORC1"/>
    <property type="match status" value="1"/>
</dbReference>
<dbReference type="HAMAP" id="MF_03044">
    <property type="entry name" value="BMT2"/>
    <property type="match status" value="1"/>
</dbReference>